<protein>
    <submittedName>
        <fullName evidence="2">Uncharacterized protein</fullName>
    </submittedName>
</protein>
<dbReference type="EMBL" id="HE978309">
    <property type="protein sequence ID" value="CEO90609.1"/>
    <property type="molecule type" value="Genomic_DNA"/>
</dbReference>
<dbReference type="GeneID" id="23301061"/>
<evidence type="ECO:0000313" key="3">
    <source>
        <dbReference type="Proteomes" id="UP000203896"/>
    </source>
</evidence>
<feature type="transmembrane region" description="Helical" evidence="1">
    <location>
        <begin position="9"/>
        <end position="29"/>
    </location>
</feature>
<accession>A0A0B7MIY0</accession>
<evidence type="ECO:0000256" key="1">
    <source>
        <dbReference type="SAM" id="Phobius"/>
    </source>
</evidence>
<gene>
    <name evidence="2" type="ORF">BN201_0006.1</name>
</gene>
<keyword evidence="1" id="KW-0472">Membrane</keyword>
<keyword evidence="1" id="KW-0812">Transmembrane</keyword>
<name>A0A0B7MIY0_9CAUD</name>
<dbReference type="KEGG" id="vg:23301061"/>
<keyword evidence="1" id="KW-1133">Transmembrane helix</keyword>
<dbReference type="RefSeq" id="YP_009118689.1">
    <property type="nucleotide sequence ID" value="NC_025425.1"/>
</dbReference>
<organism evidence="2 3">
    <name type="scientific">Enterobacteria phage GEC-3S</name>
    <dbReference type="NCBI Taxonomy" id="1222338"/>
    <lineage>
        <taxon>Viruses</taxon>
        <taxon>Duplodnaviria</taxon>
        <taxon>Heunggongvirae</taxon>
        <taxon>Uroviricota</taxon>
        <taxon>Caudoviricetes</taxon>
        <taxon>Pantevenvirales</taxon>
        <taxon>Straboviridae</taxon>
        <taxon>Krischvirus</taxon>
        <taxon>Krischvirus gec3s</taxon>
    </lineage>
</organism>
<reference evidence="2 3" key="1">
    <citation type="submission" date="2012-08" db="EMBL/GenBank/DDBJ databases">
        <title>Selection and characterization of a candidate therapeutic bacteriophage that lyses the German Escherichia coli O104:H4 outbreak strain.</title>
        <authorList>
            <person name="Merabishvilli M."/>
            <person name="De Vos D."/>
            <person name="Verbeken G."/>
            <person name="Kropinski A."/>
            <person name="Vandenheuvel D."/>
            <person name="Lavigne R."/>
            <person name="Wattiau P."/>
            <person name="Mast J."/>
            <person name="Ragimbeau C."/>
            <person name="Mossong J."/>
            <person name="Scheres J."/>
            <person name="Chanishvili N."/>
            <person name="Vaneechoutte M."/>
            <person name="Pirnay J.P."/>
        </authorList>
    </citation>
    <scope>NUCLEOTIDE SEQUENCE [LARGE SCALE GENOMIC DNA]</scope>
</reference>
<sequence>MSHILDNHSIFNMIVAAVFVAVAVSYGYVMKRFNNE</sequence>
<proteinExistence type="predicted"/>
<dbReference type="Proteomes" id="UP000203896">
    <property type="component" value="Segment"/>
</dbReference>
<keyword evidence="3" id="KW-1185">Reference proteome</keyword>
<evidence type="ECO:0000313" key="2">
    <source>
        <dbReference type="EMBL" id="CEO90609.1"/>
    </source>
</evidence>